<feature type="domain" description="EF-hand" evidence="4">
    <location>
        <begin position="131"/>
        <end position="166"/>
    </location>
</feature>
<dbReference type="Gene3D" id="1.10.238.10">
    <property type="entry name" value="EF-hand"/>
    <property type="match status" value="2"/>
</dbReference>
<dbReference type="AlphaFoldDB" id="A0AAV1DSN6"/>
<dbReference type="SUPFAM" id="SSF47473">
    <property type="entry name" value="EF-hand"/>
    <property type="match status" value="1"/>
</dbReference>
<dbReference type="InterPro" id="IPR050145">
    <property type="entry name" value="Centrin_CML-like"/>
</dbReference>
<dbReference type="PROSITE" id="PS00018">
    <property type="entry name" value="EF_HAND_1"/>
    <property type="match status" value="2"/>
</dbReference>
<evidence type="ECO:0000313" key="5">
    <source>
        <dbReference type="EMBL" id="CAI9110026.1"/>
    </source>
</evidence>
<dbReference type="EMBL" id="OX459123">
    <property type="protein sequence ID" value="CAI9110026.1"/>
    <property type="molecule type" value="Genomic_DNA"/>
</dbReference>
<sequence>MKLAIFSNFPCPANDDRSSINHTFCAGVVVPISAPKLQQISQLHSTIYKPGNHVHLSSHKLKKKKKKSLLTLMEPERVPKSLISCLPHKNLKLSILTRSRSRSKSPITSTPNSPSVTTPRKSSSGSSTSRSKEEEFRQVFHRFDNDGDGKISATELRSYFGSIREYMSYEEAQAIIGELDSDGDGLIDFQDFLRLMQEERHGDDDRDLKAAFEIFEFQKGSGVITPKSLQRVFSRLGENKSYDECVAMIEVYDTEGKGELHFRDFQLMMTA</sequence>
<dbReference type="FunFam" id="1.10.238.10:FF:000178">
    <property type="entry name" value="Calmodulin-2 A"/>
    <property type="match status" value="1"/>
</dbReference>
<feature type="region of interest" description="Disordered" evidence="3">
    <location>
        <begin position="97"/>
        <end position="135"/>
    </location>
</feature>
<dbReference type="PROSITE" id="PS50222">
    <property type="entry name" value="EF_HAND_2"/>
    <property type="match status" value="2"/>
</dbReference>
<keyword evidence="1" id="KW-0677">Repeat</keyword>
<name>A0AAV1DSN6_OLDCO</name>
<evidence type="ECO:0000256" key="1">
    <source>
        <dbReference type="ARBA" id="ARBA00022737"/>
    </source>
</evidence>
<dbReference type="Pfam" id="PF13499">
    <property type="entry name" value="EF-hand_7"/>
    <property type="match status" value="1"/>
</dbReference>
<proteinExistence type="predicted"/>
<dbReference type="Proteomes" id="UP001161247">
    <property type="component" value="Chromosome 6"/>
</dbReference>
<keyword evidence="2" id="KW-0106">Calcium</keyword>
<keyword evidence="6" id="KW-1185">Reference proteome</keyword>
<dbReference type="InterPro" id="IPR018247">
    <property type="entry name" value="EF_Hand_1_Ca_BS"/>
</dbReference>
<dbReference type="PANTHER" id="PTHR23050">
    <property type="entry name" value="CALCIUM BINDING PROTEIN"/>
    <property type="match status" value="1"/>
</dbReference>
<reference evidence="5" key="1">
    <citation type="submission" date="2023-03" db="EMBL/GenBank/DDBJ databases">
        <authorList>
            <person name="Julca I."/>
        </authorList>
    </citation>
    <scope>NUCLEOTIDE SEQUENCE</scope>
</reference>
<dbReference type="InterPro" id="IPR002048">
    <property type="entry name" value="EF_hand_dom"/>
</dbReference>
<dbReference type="GO" id="GO:0005509">
    <property type="term" value="F:calcium ion binding"/>
    <property type="evidence" value="ECO:0007669"/>
    <property type="project" value="InterPro"/>
</dbReference>
<dbReference type="CDD" id="cd00051">
    <property type="entry name" value="EFh"/>
    <property type="match status" value="1"/>
</dbReference>
<gene>
    <name evidence="5" type="ORF">OLC1_LOCUS17780</name>
</gene>
<dbReference type="InterPro" id="IPR011992">
    <property type="entry name" value="EF-hand-dom_pair"/>
</dbReference>
<protein>
    <submittedName>
        <fullName evidence="5">OLC1v1009987C1</fullName>
    </submittedName>
</protein>
<evidence type="ECO:0000313" key="6">
    <source>
        <dbReference type="Proteomes" id="UP001161247"/>
    </source>
</evidence>
<dbReference type="SMART" id="SM00054">
    <property type="entry name" value="EFh"/>
    <property type="match status" value="3"/>
</dbReference>
<evidence type="ECO:0000259" key="4">
    <source>
        <dbReference type="PROSITE" id="PS50222"/>
    </source>
</evidence>
<accession>A0AAV1DSN6</accession>
<feature type="domain" description="EF-hand" evidence="4">
    <location>
        <begin position="167"/>
        <end position="202"/>
    </location>
</feature>
<evidence type="ECO:0000256" key="2">
    <source>
        <dbReference type="ARBA" id="ARBA00022837"/>
    </source>
</evidence>
<dbReference type="Pfam" id="PF13833">
    <property type="entry name" value="EF-hand_8"/>
    <property type="match status" value="1"/>
</dbReference>
<organism evidence="5 6">
    <name type="scientific">Oldenlandia corymbosa var. corymbosa</name>
    <dbReference type="NCBI Taxonomy" id="529605"/>
    <lineage>
        <taxon>Eukaryota</taxon>
        <taxon>Viridiplantae</taxon>
        <taxon>Streptophyta</taxon>
        <taxon>Embryophyta</taxon>
        <taxon>Tracheophyta</taxon>
        <taxon>Spermatophyta</taxon>
        <taxon>Magnoliopsida</taxon>
        <taxon>eudicotyledons</taxon>
        <taxon>Gunneridae</taxon>
        <taxon>Pentapetalae</taxon>
        <taxon>asterids</taxon>
        <taxon>lamiids</taxon>
        <taxon>Gentianales</taxon>
        <taxon>Rubiaceae</taxon>
        <taxon>Rubioideae</taxon>
        <taxon>Spermacoceae</taxon>
        <taxon>Hedyotis-Oldenlandia complex</taxon>
        <taxon>Oldenlandia</taxon>
    </lineage>
</organism>
<evidence type="ECO:0000256" key="3">
    <source>
        <dbReference type="SAM" id="MobiDB-lite"/>
    </source>
</evidence>
<dbReference type="GO" id="GO:0043226">
    <property type="term" value="C:organelle"/>
    <property type="evidence" value="ECO:0007669"/>
    <property type="project" value="UniProtKB-ARBA"/>
</dbReference>
<feature type="compositionally biased region" description="Low complexity" evidence="3">
    <location>
        <begin position="105"/>
        <end position="129"/>
    </location>
</feature>